<feature type="compositionally biased region" description="Low complexity" evidence="5">
    <location>
        <begin position="1"/>
        <end position="10"/>
    </location>
</feature>
<dbReference type="GeneID" id="28895455"/>
<dbReference type="Gene3D" id="4.10.240.10">
    <property type="entry name" value="Zn(2)-C6 fungal-type DNA-binding domain"/>
    <property type="match status" value="1"/>
</dbReference>
<dbReference type="PANTHER" id="PTHR47424">
    <property type="entry name" value="REGULATORY PROTEIN GAL4"/>
    <property type="match status" value="1"/>
</dbReference>
<dbReference type="SUPFAM" id="SSF57701">
    <property type="entry name" value="Zn2/Cys6 DNA-binding domain"/>
    <property type="match status" value="1"/>
</dbReference>
<evidence type="ECO:0000313" key="8">
    <source>
        <dbReference type="Proteomes" id="UP000076632"/>
    </source>
</evidence>
<dbReference type="STRING" id="1328760.A0A165AAD6"/>
<dbReference type="GO" id="GO:0005634">
    <property type="term" value="C:nucleus"/>
    <property type="evidence" value="ECO:0007669"/>
    <property type="project" value="TreeGrafter"/>
</dbReference>
<dbReference type="EMBL" id="KV407463">
    <property type="protein sequence ID" value="KZF20168.1"/>
    <property type="molecule type" value="Genomic_DNA"/>
</dbReference>
<name>A0A165AAD6_XYLHT</name>
<feature type="region of interest" description="Disordered" evidence="5">
    <location>
        <begin position="1"/>
        <end position="38"/>
    </location>
</feature>
<evidence type="ECO:0000259" key="6">
    <source>
        <dbReference type="PROSITE" id="PS50048"/>
    </source>
</evidence>
<dbReference type="GO" id="GO:0000981">
    <property type="term" value="F:DNA-binding transcription factor activity, RNA polymerase II-specific"/>
    <property type="evidence" value="ECO:0007669"/>
    <property type="project" value="InterPro"/>
</dbReference>
<evidence type="ECO:0000256" key="3">
    <source>
        <dbReference type="ARBA" id="ARBA00023163"/>
    </source>
</evidence>
<dbReference type="RefSeq" id="XP_018185723.1">
    <property type="nucleotide sequence ID" value="XM_018330318.1"/>
</dbReference>
<dbReference type="AlphaFoldDB" id="A0A165AAD6"/>
<dbReference type="InterPro" id="IPR007219">
    <property type="entry name" value="XnlR_reg_dom"/>
</dbReference>
<dbReference type="GO" id="GO:0008270">
    <property type="term" value="F:zinc ion binding"/>
    <property type="evidence" value="ECO:0007669"/>
    <property type="project" value="InterPro"/>
</dbReference>
<dbReference type="InterPro" id="IPR051127">
    <property type="entry name" value="Fungal_SecMet_Regulators"/>
</dbReference>
<dbReference type="Proteomes" id="UP000076632">
    <property type="component" value="Unassembled WGS sequence"/>
</dbReference>
<evidence type="ECO:0000256" key="4">
    <source>
        <dbReference type="ARBA" id="ARBA00023242"/>
    </source>
</evidence>
<dbReference type="PROSITE" id="PS50048">
    <property type="entry name" value="ZN2_CY6_FUNGAL_2"/>
    <property type="match status" value="1"/>
</dbReference>
<dbReference type="OrthoDB" id="2283488at2759"/>
<keyword evidence="2" id="KW-0805">Transcription regulation</keyword>
<dbReference type="Pfam" id="PF00172">
    <property type="entry name" value="Zn_clus"/>
    <property type="match status" value="1"/>
</dbReference>
<feature type="region of interest" description="Disordered" evidence="5">
    <location>
        <begin position="124"/>
        <end position="151"/>
    </location>
</feature>
<evidence type="ECO:0000256" key="1">
    <source>
        <dbReference type="ARBA" id="ARBA00022723"/>
    </source>
</evidence>
<dbReference type="Pfam" id="PF04082">
    <property type="entry name" value="Fungal_trans"/>
    <property type="match status" value="1"/>
</dbReference>
<accession>A0A165AAD6</accession>
<dbReference type="InterPro" id="IPR001138">
    <property type="entry name" value="Zn2Cys6_DnaBD"/>
</dbReference>
<keyword evidence="4" id="KW-0539">Nucleus</keyword>
<protein>
    <recommendedName>
        <fullName evidence="6">Zn(2)-C6 fungal-type domain-containing protein</fullName>
    </recommendedName>
</protein>
<dbReference type="PANTHER" id="PTHR47424:SF12">
    <property type="entry name" value="TRANSCRIPTION FACTOR ASQA"/>
    <property type="match status" value="1"/>
</dbReference>
<gene>
    <name evidence="7" type="ORF">L228DRAFT_223167</name>
</gene>
<organism evidence="7 8">
    <name type="scientific">Xylona heveae (strain CBS 132557 / TC161)</name>
    <dbReference type="NCBI Taxonomy" id="1328760"/>
    <lineage>
        <taxon>Eukaryota</taxon>
        <taxon>Fungi</taxon>
        <taxon>Dikarya</taxon>
        <taxon>Ascomycota</taxon>
        <taxon>Pezizomycotina</taxon>
        <taxon>Xylonomycetes</taxon>
        <taxon>Xylonales</taxon>
        <taxon>Xylonaceae</taxon>
        <taxon>Xylona</taxon>
    </lineage>
</organism>
<dbReference type="SMART" id="SM00066">
    <property type="entry name" value="GAL4"/>
    <property type="match status" value="1"/>
</dbReference>
<sequence length="758" mass="85546">MFTTFAAAPAPHRRRHRQDGRRRRSRSLSSSSDSPRPRKQVARACDLCRLSRVRCDGQQPCQTCLRKQYQCVYDESRNVRTLADAMKVIDSLRAETKFLKEQLSPAANRQSQTNRGISRQEGFSHIPQQSGALHNSQARRRSTSPLRLDTHPRSPFCTSDFADRLEAFLQDALEEECHPVIDTFTPASLELASFRTNHAFFSAWDPGPPRGADWALSRPQEEFYLSLFWQAHHCLAPIVNESEFKELFEALWSYPMNAGTRRHPSPLVDIVMALCIQWGANFIESPDHQKVATEAEDTSFSGSQYYRRCMCILVQDLESPSLSTVQCYIYAVIYLSNATLLSMSYNLLGLGFRVAYSIGLHDETSLSESAPDRQLRRRIWWTLVFLDTIISLQLSRPAAAENSHIPFPSDDEDTAQAAGPNFSSLSKDQTWLNYHVQLTKAVTIGKTIYDNFLEHHTKTLQYNHVDAIDDDPATRELCAKYLTAIVRPLHAWRSEVSPHLVNSRRASGKPFSTDRTMLELDGTLPLWQQRQRILLELFYHNMLNTLHRPFINLSPSRTRTTKTPITAPVADGHAITCLNHAVTMTMILHQVLTETDILNGWYDLLYHQWSAMQSLLAFIIAYPACPPTPTAWKFAKVAIDCFDILGEKCTLATRAAGISRSVISKAKRRSEIFRSRITSSESRPNAVAASTSQSHPPSFLSPPDEPRISNGFNGLLSPTDLALFNERESSWNSDAWSTVEISHTGFGLDDPSNISGAL</sequence>
<keyword evidence="3" id="KW-0804">Transcription</keyword>
<dbReference type="CDD" id="cd12148">
    <property type="entry name" value="fungal_TF_MHR"/>
    <property type="match status" value="1"/>
</dbReference>
<dbReference type="GO" id="GO:0000978">
    <property type="term" value="F:RNA polymerase II cis-regulatory region sequence-specific DNA binding"/>
    <property type="evidence" value="ECO:0007669"/>
    <property type="project" value="TreeGrafter"/>
</dbReference>
<feature type="compositionally biased region" description="Polar residues" evidence="5">
    <location>
        <begin position="677"/>
        <end position="696"/>
    </location>
</feature>
<evidence type="ECO:0000256" key="5">
    <source>
        <dbReference type="SAM" id="MobiDB-lite"/>
    </source>
</evidence>
<dbReference type="PROSITE" id="PS00463">
    <property type="entry name" value="ZN2_CY6_FUNGAL_1"/>
    <property type="match status" value="1"/>
</dbReference>
<proteinExistence type="predicted"/>
<dbReference type="OMA" id="CDWCRLN"/>
<evidence type="ECO:0000313" key="7">
    <source>
        <dbReference type="EMBL" id="KZF20168.1"/>
    </source>
</evidence>
<reference evidence="7 8" key="1">
    <citation type="journal article" date="2016" name="Fungal Biol.">
        <title>The genome of Xylona heveae provides a window into fungal endophytism.</title>
        <authorList>
            <person name="Gazis R."/>
            <person name="Kuo A."/>
            <person name="Riley R."/>
            <person name="LaButti K."/>
            <person name="Lipzen A."/>
            <person name="Lin J."/>
            <person name="Amirebrahimi M."/>
            <person name="Hesse C.N."/>
            <person name="Spatafora J.W."/>
            <person name="Henrissat B."/>
            <person name="Hainaut M."/>
            <person name="Grigoriev I.V."/>
            <person name="Hibbett D.S."/>
        </authorList>
    </citation>
    <scope>NUCLEOTIDE SEQUENCE [LARGE SCALE GENOMIC DNA]</scope>
    <source>
        <strain evidence="7 8">TC161</strain>
    </source>
</reference>
<feature type="domain" description="Zn(2)-C6 fungal-type" evidence="6">
    <location>
        <begin position="44"/>
        <end position="73"/>
    </location>
</feature>
<dbReference type="GO" id="GO:0000435">
    <property type="term" value="P:positive regulation of transcription from RNA polymerase II promoter by galactose"/>
    <property type="evidence" value="ECO:0007669"/>
    <property type="project" value="TreeGrafter"/>
</dbReference>
<feature type="region of interest" description="Disordered" evidence="5">
    <location>
        <begin position="677"/>
        <end position="703"/>
    </location>
</feature>
<evidence type="ECO:0000256" key="2">
    <source>
        <dbReference type="ARBA" id="ARBA00023015"/>
    </source>
</evidence>
<dbReference type="InterPro" id="IPR036864">
    <property type="entry name" value="Zn2-C6_fun-type_DNA-bd_sf"/>
</dbReference>
<keyword evidence="1" id="KW-0479">Metal-binding</keyword>
<feature type="compositionally biased region" description="Basic residues" evidence="5">
    <location>
        <begin position="11"/>
        <end position="26"/>
    </location>
</feature>
<dbReference type="GO" id="GO:0006351">
    <property type="term" value="P:DNA-templated transcription"/>
    <property type="evidence" value="ECO:0007669"/>
    <property type="project" value="InterPro"/>
</dbReference>
<feature type="compositionally biased region" description="Polar residues" evidence="5">
    <location>
        <begin position="126"/>
        <end position="136"/>
    </location>
</feature>
<dbReference type="InParanoid" id="A0A165AAD6"/>
<dbReference type="CDD" id="cd00067">
    <property type="entry name" value="GAL4"/>
    <property type="match status" value="1"/>
</dbReference>
<keyword evidence="8" id="KW-1185">Reference proteome</keyword>
<dbReference type="SMART" id="SM00906">
    <property type="entry name" value="Fungal_trans"/>
    <property type="match status" value="1"/>
</dbReference>